<protein>
    <submittedName>
        <fullName evidence="1">Uncharacterized protein</fullName>
    </submittedName>
</protein>
<reference evidence="1" key="1">
    <citation type="journal article" date="2020" name="Stud. Mycol.">
        <title>101 Dothideomycetes genomes: a test case for predicting lifestyles and emergence of pathogens.</title>
        <authorList>
            <person name="Haridas S."/>
            <person name="Albert R."/>
            <person name="Binder M."/>
            <person name="Bloem J."/>
            <person name="Labutti K."/>
            <person name="Salamov A."/>
            <person name="Andreopoulos B."/>
            <person name="Baker S."/>
            <person name="Barry K."/>
            <person name="Bills G."/>
            <person name="Bluhm B."/>
            <person name="Cannon C."/>
            <person name="Castanera R."/>
            <person name="Culley D."/>
            <person name="Daum C."/>
            <person name="Ezra D."/>
            <person name="Gonzalez J."/>
            <person name="Henrissat B."/>
            <person name="Kuo A."/>
            <person name="Liang C."/>
            <person name="Lipzen A."/>
            <person name="Lutzoni F."/>
            <person name="Magnuson J."/>
            <person name="Mondo S."/>
            <person name="Nolan M."/>
            <person name="Ohm R."/>
            <person name="Pangilinan J."/>
            <person name="Park H.-J."/>
            <person name="Ramirez L."/>
            <person name="Alfaro M."/>
            <person name="Sun H."/>
            <person name="Tritt A."/>
            <person name="Yoshinaga Y."/>
            <person name="Zwiers L.-H."/>
            <person name="Turgeon B."/>
            <person name="Goodwin S."/>
            <person name="Spatafora J."/>
            <person name="Crous P."/>
            <person name="Grigoriev I."/>
        </authorList>
    </citation>
    <scope>NUCLEOTIDE SEQUENCE</scope>
    <source>
        <strain evidence="1">ATCC 200398</strain>
    </source>
</reference>
<evidence type="ECO:0000313" key="1">
    <source>
        <dbReference type="EMBL" id="KAF2474277.1"/>
    </source>
</evidence>
<gene>
    <name evidence="1" type="ORF">BDR25DRAFT_216032</name>
</gene>
<keyword evidence="2" id="KW-1185">Reference proteome</keyword>
<proteinExistence type="predicted"/>
<name>A0ACB6R7J0_9PLEO</name>
<comment type="caution">
    <text evidence="1">The sequence shown here is derived from an EMBL/GenBank/DDBJ whole genome shotgun (WGS) entry which is preliminary data.</text>
</comment>
<accession>A0ACB6R7J0</accession>
<sequence>GNIPRELALEVLDTIHKVLFPQDRSSQALLSSLVSRGSFDEDFLRYESARYREEDEKESSYHYFGSQLAGLYDEFQNPTLRGWFQKWLERKSGARYAMMATLIGVGIAFVIGILGLGVATFQAWVAYQQWKHAASTR</sequence>
<evidence type="ECO:0000313" key="2">
    <source>
        <dbReference type="Proteomes" id="UP000799755"/>
    </source>
</evidence>
<feature type="non-terminal residue" evidence="1">
    <location>
        <position position="1"/>
    </location>
</feature>
<dbReference type="Proteomes" id="UP000799755">
    <property type="component" value="Unassembled WGS sequence"/>
</dbReference>
<organism evidence="1 2">
    <name type="scientific">Lindgomyces ingoldianus</name>
    <dbReference type="NCBI Taxonomy" id="673940"/>
    <lineage>
        <taxon>Eukaryota</taxon>
        <taxon>Fungi</taxon>
        <taxon>Dikarya</taxon>
        <taxon>Ascomycota</taxon>
        <taxon>Pezizomycotina</taxon>
        <taxon>Dothideomycetes</taxon>
        <taxon>Pleosporomycetidae</taxon>
        <taxon>Pleosporales</taxon>
        <taxon>Lindgomycetaceae</taxon>
        <taxon>Lindgomyces</taxon>
    </lineage>
</organism>
<dbReference type="EMBL" id="MU003498">
    <property type="protein sequence ID" value="KAF2474277.1"/>
    <property type="molecule type" value="Genomic_DNA"/>
</dbReference>